<proteinExistence type="predicted"/>
<gene>
    <name evidence="2" type="ORF">KQI68_07445</name>
</gene>
<dbReference type="Proteomes" id="UP000783742">
    <property type="component" value="Unassembled WGS sequence"/>
</dbReference>
<reference evidence="2 3" key="1">
    <citation type="submission" date="2021-06" db="EMBL/GenBank/DDBJ databases">
        <authorList>
            <person name="Sun Q."/>
            <person name="Li D."/>
        </authorList>
    </citation>
    <scope>NUCLEOTIDE SEQUENCE [LARGE SCALE GENOMIC DNA]</scope>
    <source>
        <strain evidence="2 3">MSJ-1</strain>
    </source>
</reference>
<dbReference type="Pfam" id="PF09682">
    <property type="entry name" value="Phage_holin_6_1"/>
    <property type="match status" value="1"/>
</dbReference>
<name>A0ABS6FHP0_9FIRM</name>
<dbReference type="EMBL" id="JAHLQO010000004">
    <property type="protein sequence ID" value="MBU5669674.1"/>
    <property type="molecule type" value="Genomic_DNA"/>
</dbReference>
<keyword evidence="1" id="KW-1133">Transmembrane helix</keyword>
<accession>A0ABS6FHP0</accession>
<evidence type="ECO:0000313" key="2">
    <source>
        <dbReference type="EMBL" id="MBU5669674.1"/>
    </source>
</evidence>
<keyword evidence="1" id="KW-0472">Membrane</keyword>
<feature type="transmembrane region" description="Helical" evidence="1">
    <location>
        <begin position="6"/>
        <end position="28"/>
    </location>
</feature>
<keyword evidence="3" id="KW-1185">Reference proteome</keyword>
<protein>
    <submittedName>
        <fullName evidence="2">Phage holin family protein</fullName>
    </submittedName>
</protein>
<comment type="caution">
    <text evidence="2">The sequence shown here is derived from an EMBL/GenBank/DDBJ whole genome shotgun (WGS) entry which is preliminary data.</text>
</comment>
<keyword evidence="1" id="KW-0812">Transmembrane</keyword>
<evidence type="ECO:0000256" key="1">
    <source>
        <dbReference type="SAM" id="Phobius"/>
    </source>
</evidence>
<dbReference type="InterPro" id="IPR010026">
    <property type="entry name" value="Phage_holin_LL-H"/>
</dbReference>
<dbReference type="RefSeq" id="WP_216549508.1">
    <property type="nucleotide sequence ID" value="NZ_JAHLQO010000004.1"/>
</dbReference>
<evidence type="ECO:0000313" key="3">
    <source>
        <dbReference type="Proteomes" id="UP000783742"/>
    </source>
</evidence>
<organism evidence="2 3">
    <name type="scientific">Peptoniphilus ovalis</name>
    <dbReference type="NCBI Taxonomy" id="2841503"/>
    <lineage>
        <taxon>Bacteria</taxon>
        <taxon>Bacillati</taxon>
        <taxon>Bacillota</taxon>
        <taxon>Tissierellia</taxon>
        <taxon>Tissierellales</taxon>
        <taxon>Peptoniphilaceae</taxon>
        <taxon>Peptoniphilus</taxon>
    </lineage>
</organism>
<sequence length="106" mass="11891">MEFNYTDIAQAVAVIISAGAVAILSYCMSKYGKNNVNKVLDYVRIAVKAVEQLGYVNGWDGKQKKSEALDYVTKTLNGKGIKCERKDLDMMIESIVAEFNRFNNQK</sequence>